<dbReference type="Proteomes" id="UP000796880">
    <property type="component" value="Unassembled WGS sequence"/>
</dbReference>
<organism evidence="3 4">
    <name type="scientific">Rhamnella rubrinervis</name>
    <dbReference type="NCBI Taxonomy" id="2594499"/>
    <lineage>
        <taxon>Eukaryota</taxon>
        <taxon>Viridiplantae</taxon>
        <taxon>Streptophyta</taxon>
        <taxon>Embryophyta</taxon>
        <taxon>Tracheophyta</taxon>
        <taxon>Spermatophyta</taxon>
        <taxon>Magnoliopsida</taxon>
        <taxon>eudicotyledons</taxon>
        <taxon>Gunneridae</taxon>
        <taxon>Pentapetalae</taxon>
        <taxon>rosids</taxon>
        <taxon>fabids</taxon>
        <taxon>Rosales</taxon>
        <taxon>Rhamnaceae</taxon>
        <taxon>rhamnoid group</taxon>
        <taxon>Rhamneae</taxon>
        <taxon>Rhamnella</taxon>
    </lineage>
</organism>
<sequence>MLRGAYGRFWIRTLLVLVNMEFISTNSSGMFCPPCGFCFSPEDARILPHDEQIASDIPIIRCYRDFNAILGAHERSVEVLLLFLDRLSCHAVEAAGEDALRLERMSRDIHAQNHFGSENFSVRNIIGTEGFEERLAEEAPPCFADEARLQRNYAGSSSNGRGSVIANSKFFHSLHEFSKTDFSALDGIIPKPATAMKTPFNRPPTSGRSTVVFNLDPPGALPMAFVFFFRLAGTLFIPMWWMR</sequence>
<evidence type="ECO:0000313" key="3">
    <source>
        <dbReference type="EMBL" id="KAF3443162.1"/>
    </source>
</evidence>
<protein>
    <submittedName>
        <fullName evidence="3">Uncharacterized protein</fullName>
    </submittedName>
</protein>
<keyword evidence="4" id="KW-1185">Reference proteome</keyword>
<name>A0A8K0GZX6_9ROSA</name>
<accession>A0A8K0GZX6</accession>
<keyword evidence="1" id="KW-1133">Transmembrane helix</keyword>
<evidence type="ECO:0000256" key="2">
    <source>
        <dbReference type="SAM" id="SignalP"/>
    </source>
</evidence>
<evidence type="ECO:0000256" key="1">
    <source>
        <dbReference type="SAM" id="Phobius"/>
    </source>
</evidence>
<keyword evidence="1" id="KW-0472">Membrane</keyword>
<keyword evidence="1" id="KW-0812">Transmembrane</keyword>
<dbReference type="AlphaFoldDB" id="A0A8K0GZX6"/>
<keyword evidence="2" id="KW-0732">Signal</keyword>
<feature type="transmembrane region" description="Helical" evidence="1">
    <location>
        <begin position="220"/>
        <end position="241"/>
    </location>
</feature>
<evidence type="ECO:0000313" key="4">
    <source>
        <dbReference type="Proteomes" id="UP000796880"/>
    </source>
</evidence>
<gene>
    <name evidence="3" type="ORF">FNV43_RR17083</name>
</gene>
<feature type="chain" id="PRO_5035455739" evidence="2">
    <location>
        <begin position="26"/>
        <end position="243"/>
    </location>
</feature>
<reference evidence="3" key="1">
    <citation type="submission" date="2020-03" db="EMBL/GenBank/DDBJ databases">
        <title>A high-quality chromosome-level genome assembly of a woody plant with both climbing and erect habits, Rhamnella rubrinervis.</title>
        <authorList>
            <person name="Lu Z."/>
            <person name="Yang Y."/>
            <person name="Zhu X."/>
            <person name="Sun Y."/>
        </authorList>
    </citation>
    <scope>NUCLEOTIDE SEQUENCE</scope>
    <source>
        <strain evidence="3">BYM</strain>
        <tissue evidence="3">Leaf</tissue>
    </source>
</reference>
<comment type="caution">
    <text evidence="3">The sequence shown here is derived from an EMBL/GenBank/DDBJ whole genome shotgun (WGS) entry which is preliminary data.</text>
</comment>
<proteinExistence type="predicted"/>
<feature type="signal peptide" evidence="2">
    <location>
        <begin position="1"/>
        <end position="25"/>
    </location>
</feature>
<dbReference type="EMBL" id="VOIH02000007">
    <property type="protein sequence ID" value="KAF3443162.1"/>
    <property type="molecule type" value="Genomic_DNA"/>
</dbReference>